<dbReference type="Proteomes" id="UP000714275">
    <property type="component" value="Unassembled WGS sequence"/>
</dbReference>
<evidence type="ECO:0000313" key="3">
    <source>
        <dbReference type="Proteomes" id="UP000714275"/>
    </source>
</evidence>
<dbReference type="Pfam" id="PF12770">
    <property type="entry name" value="CHAT"/>
    <property type="match status" value="1"/>
</dbReference>
<dbReference type="OrthoDB" id="9991317at2759"/>
<sequence>MVPGLSPEESTNPILAHKFSELSKRLSDAQGSAVSTDRAAADRATIKYRKLTEQWDAVVAEIRDLQAFSRFLLPPSYTELQVAACHGPIIILIASQYSCSAIIVPTSGEPRHVSFPRIALADLEQLKDDFATAIRHTARMHPRKPRGKLQRRLRVVWDEIMLPIVNVLQDDLKLQLRSRIWFCPTAVFMSIPLHTANPFRSKADYSGPEACLEDIFICSYTPTLLALIRSQQTMETCVTQTFAAIGQGEPGAGQGEVFPTVNIELELVHGLIPPNVKFTNLSKDEATQAGALDALRHNTWVHLACHGKQDLERPYNSSFAMRDKPLTLLDIMENNSPQAEFAFLSAYHTAVGDEETPDEAVHLAAGLQFSGFKSVVCTLWGVNDALAKHFVEAFYEKMLQDLEDGVMDCTKAAHAVNNIRDSVKTKVPLEQRIVLFISADSRLLVMPFFKLQAFKSFCAMQPQPTTTSVIRHAQCTH</sequence>
<dbReference type="EMBL" id="JABBWD010000119">
    <property type="protein sequence ID" value="KAG1764773.1"/>
    <property type="molecule type" value="Genomic_DNA"/>
</dbReference>
<feature type="domain" description="CHAT" evidence="1">
    <location>
        <begin position="153"/>
        <end position="401"/>
    </location>
</feature>
<accession>A0A9P7CW35</accession>
<name>A0A9P7CW35_9AGAM</name>
<reference evidence="2" key="1">
    <citation type="journal article" date="2020" name="New Phytol.">
        <title>Comparative genomics reveals dynamic genome evolution in host specialist ectomycorrhizal fungi.</title>
        <authorList>
            <person name="Lofgren L.A."/>
            <person name="Nguyen N.H."/>
            <person name="Vilgalys R."/>
            <person name="Ruytinx J."/>
            <person name="Liao H.L."/>
            <person name="Branco S."/>
            <person name="Kuo A."/>
            <person name="LaButti K."/>
            <person name="Lipzen A."/>
            <person name="Andreopoulos W."/>
            <person name="Pangilinan J."/>
            <person name="Riley R."/>
            <person name="Hundley H."/>
            <person name="Na H."/>
            <person name="Barry K."/>
            <person name="Grigoriev I.V."/>
            <person name="Stajich J.E."/>
            <person name="Kennedy P.G."/>
        </authorList>
    </citation>
    <scope>NUCLEOTIDE SEQUENCE</scope>
    <source>
        <strain evidence="2">DOB743</strain>
    </source>
</reference>
<organism evidence="2 3">
    <name type="scientific">Suillus placidus</name>
    <dbReference type="NCBI Taxonomy" id="48579"/>
    <lineage>
        <taxon>Eukaryota</taxon>
        <taxon>Fungi</taxon>
        <taxon>Dikarya</taxon>
        <taxon>Basidiomycota</taxon>
        <taxon>Agaricomycotina</taxon>
        <taxon>Agaricomycetes</taxon>
        <taxon>Agaricomycetidae</taxon>
        <taxon>Boletales</taxon>
        <taxon>Suillineae</taxon>
        <taxon>Suillaceae</taxon>
        <taxon>Suillus</taxon>
    </lineage>
</organism>
<comment type="caution">
    <text evidence="2">The sequence shown here is derived from an EMBL/GenBank/DDBJ whole genome shotgun (WGS) entry which is preliminary data.</text>
</comment>
<dbReference type="InterPro" id="IPR024983">
    <property type="entry name" value="CHAT_dom"/>
</dbReference>
<protein>
    <submittedName>
        <fullName evidence="2">CHAT domain-containing protein</fullName>
    </submittedName>
</protein>
<dbReference type="AlphaFoldDB" id="A0A9P7CW35"/>
<keyword evidence="3" id="KW-1185">Reference proteome</keyword>
<evidence type="ECO:0000313" key="2">
    <source>
        <dbReference type="EMBL" id="KAG1764773.1"/>
    </source>
</evidence>
<evidence type="ECO:0000259" key="1">
    <source>
        <dbReference type="Pfam" id="PF12770"/>
    </source>
</evidence>
<gene>
    <name evidence="2" type="ORF">EV702DRAFT_92869</name>
</gene>
<proteinExistence type="predicted"/>